<protein>
    <submittedName>
        <fullName evidence="3">Uncharacterized protein</fullName>
    </submittedName>
</protein>
<evidence type="ECO:0000313" key="5">
    <source>
        <dbReference type="Proteomes" id="UP000186547"/>
    </source>
</evidence>
<evidence type="ECO:0000313" key="4">
    <source>
        <dbReference type="Proteomes" id="UP000011555"/>
    </source>
</evidence>
<organism evidence="3 4">
    <name type="scientific">Natronobacterium lacisalsi AJ5</name>
    <dbReference type="NCBI Taxonomy" id="358396"/>
    <lineage>
        <taxon>Archaea</taxon>
        <taxon>Methanobacteriati</taxon>
        <taxon>Methanobacteriota</taxon>
        <taxon>Stenosarchaea group</taxon>
        <taxon>Halobacteria</taxon>
        <taxon>Halobacteriales</taxon>
        <taxon>Natrialbaceae</taxon>
        <taxon>Natronobacterium</taxon>
    </lineage>
</organism>
<dbReference type="Proteomes" id="UP000186547">
    <property type="component" value="Chromosome"/>
</dbReference>
<gene>
    <name evidence="3" type="ORF">C445_17846</name>
    <name evidence="2" type="ORF">CHINAEXTREME_09280</name>
</gene>
<dbReference type="AlphaFoldDB" id="M0L4M4"/>
<sequence>MTSNESVRVEEPASEVVEYGHDPWGRTGENGHPISVRRPGSMGDRATLPRERAPISKLLETAVGERYR</sequence>
<dbReference type="Proteomes" id="UP000011555">
    <property type="component" value="Unassembled WGS sequence"/>
</dbReference>
<keyword evidence="4" id="KW-1185">Reference proteome</keyword>
<reference evidence="2 5" key="1">
    <citation type="journal article" date="2011" name="J. Bacteriol.">
        <title>Genome sequence of Halobiforma lacisalsi AJ5, an extremely halophilic archaeon which harbors a bop gene.</title>
        <authorList>
            <person name="Jiang X."/>
            <person name="Wang S."/>
            <person name="Cheng H."/>
            <person name="Huo Y."/>
            <person name="Zhang X."/>
            <person name="Zhu X."/>
            <person name="Han X."/>
            <person name="Ni P."/>
            <person name="Wu M."/>
        </authorList>
    </citation>
    <scope>NUCLEOTIDE SEQUENCE [LARGE SCALE GENOMIC DNA]</scope>
    <source>
        <strain evidence="2 5">AJ5</strain>
    </source>
</reference>
<dbReference type="EMBL" id="AOLZ01000073">
    <property type="protein sequence ID" value="EMA28512.1"/>
    <property type="molecule type" value="Genomic_DNA"/>
</dbReference>
<proteinExistence type="predicted"/>
<reference evidence="2" key="3">
    <citation type="submission" date="2017-01" db="EMBL/GenBank/DDBJ databases">
        <authorList>
            <person name="Mah S.A."/>
            <person name="Swanson W.J."/>
            <person name="Moy G.W."/>
            <person name="Vacquier V.D."/>
        </authorList>
    </citation>
    <scope>NUCLEOTIDE SEQUENCE</scope>
    <source>
        <strain evidence="2">AJ5</strain>
    </source>
</reference>
<name>M0L4M4_NATLA</name>
<feature type="region of interest" description="Disordered" evidence="1">
    <location>
        <begin position="1"/>
        <end position="53"/>
    </location>
</feature>
<accession>M0L4M4</accession>
<evidence type="ECO:0000256" key="1">
    <source>
        <dbReference type="SAM" id="MobiDB-lite"/>
    </source>
</evidence>
<dbReference type="EMBL" id="CP019285">
    <property type="protein sequence ID" value="APW97959.1"/>
    <property type="molecule type" value="Genomic_DNA"/>
</dbReference>
<dbReference type="KEGG" id="hlc:CHINAEXTREME09280"/>
<evidence type="ECO:0000313" key="3">
    <source>
        <dbReference type="EMBL" id="EMA28512.1"/>
    </source>
</evidence>
<evidence type="ECO:0000313" key="2">
    <source>
        <dbReference type="EMBL" id="APW97959.1"/>
    </source>
</evidence>
<reference evidence="3 4" key="2">
    <citation type="journal article" date="2014" name="PLoS Genet.">
        <title>Phylogenetically driven sequencing of extremely halophilic archaea reveals strategies for static and dynamic osmo-response.</title>
        <authorList>
            <person name="Becker E.A."/>
            <person name="Seitzer P.M."/>
            <person name="Tritt A."/>
            <person name="Larsen D."/>
            <person name="Krusor M."/>
            <person name="Yao A.I."/>
            <person name="Wu D."/>
            <person name="Madern D."/>
            <person name="Eisen J.A."/>
            <person name="Darling A.E."/>
            <person name="Facciotti M.T."/>
        </authorList>
    </citation>
    <scope>NUCLEOTIDE SEQUENCE [LARGE SCALE GENOMIC DNA]</scope>
    <source>
        <strain evidence="3 4">AJ5</strain>
    </source>
</reference>
<dbReference type="STRING" id="358396.CHINAEXTREME_09280"/>